<dbReference type="AlphaFoldDB" id="A0A9P8TTU4"/>
<evidence type="ECO:0000313" key="1">
    <source>
        <dbReference type="EMBL" id="KAH6604830.1"/>
    </source>
</evidence>
<dbReference type="EMBL" id="JAIWOZ010000005">
    <property type="protein sequence ID" value="KAH6604830.1"/>
    <property type="molecule type" value="Genomic_DNA"/>
</dbReference>
<keyword evidence="4" id="KW-1185">Reference proteome</keyword>
<sequence length="76" mass="8292">MAGRAQHLCWVRCALDIRNFGIRIGSKGWARWALDGRLGSRRPLAGQPAGGCQHLGADVPCRLRPSGVRLTTNLEL</sequence>
<evidence type="ECO:0000313" key="4">
    <source>
        <dbReference type="Proteomes" id="UP000827724"/>
    </source>
</evidence>
<feature type="non-terminal residue" evidence="2">
    <location>
        <position position="76"/>
    </location>
</feature>
<dbReference type="EMBL" id="JAIWOZ010000005">
    <property type="protein sequence ID" value="KAH6604834.1"/>
    <property type="molecule type" value="Genomic_DNA"/>
</dbReference>
<dbReference type="Proteomes" id="UP000827724">
    <property type="component" value="Unassembled WGS sequence"/>
</dbReference>
<organism evidence="2 4">
    <name type="scientific">Trichoderma cornu-damae</name>
    <dbReference type="NCBI Taxonomy" id="654480"/>
    <lineage>
        <taxon>Eukaryota</taxon>
        <taxon>Fungi</taxon>
        <taxon>Dikarya</taxon>
        <taxon>Ascomycota</taxon>
        <taxon>Pezizomycotina</taxon>
        <taxon>Sordariomycetes</taxon>
        <taxon>Hypocreomycetidae</taxon>
        <taxon>Hypocreales</taxon>
        <taxon>Hypocreaceae</taxon>
        <taxon>Trichoderma</taxon>
    </lineage>
</organism>
<evidence type="ECO:0000313" key="2">
    <source>
        <dbReference type="EMBL" id="KAH6604834.1"/>
    </source>
</evidence>
<dbReference type="EMBL" id="JAIWOZ010000005">
    <property type="protein sequence ID" value="KAH6604844.1"/>
    <property type="molecule type" value="Genomic_DNA"/>
</dbReference>
<evidence type="ECO:0000313" key="3">
    <source>
        <dbReference type="EMBL" id="KAH6604844.1"/>
    </source>
</evidence>
<proteinExistence type="predicted"/>
<comment type="caution">
    <text evidence="2">The sequence shown here is derived from an EMBL/GenBank/DDBJ whole genome shotgun (WGS) entry which is preliminary data.</text>
</comment>
<accession>A0A9P8TTU4</accession>
<dbReference type="OrthoDB" id="4634635at2759"/>
<reference evidence="2" key="1">
    <citation type="submission" date="2021-08" db="EMBL/GenBank/DDBJ databases">
        <title>Chromosome-Level Trichoderma cornu-damae using Hi-C Data.</title>
        <authorList>
            <person name="Kim C.S."/>
        </authorList>
    </citation>
    <scope>NUCLEOTIDE SEQUENCE</scope>
    <source>
        <strain evidence="2">KA19-0412C</strain>
    </source>
</reference>
<gene>
    <name evidence="1" type="ORF">Trco_006537</name>
    <name evidence="2" type="ORF">Trco_006541</name>
    <name evidence="3" type="ORF">Trco_006551</name>
</gene>
<protein>
    <submittedName>
        <fullName evidence="2">Uncharacterized protein</fullName>
    </submittedName>
</protein>
<name>A0A9P8TTU4_9HYPO</name>